<name>A0AB39TRM8_9ACTN</name>
<keyword evidence="6" id="KW-0560">Oxidoreductase</keyword>
<dbReference type="AlphaFoldDB" id="A0AB39TRM8"/>
<dbReference type="InterPro" id="IPR036188">
    <property type="entry name" value="FAD/NAD-bd_sf"/>
</dbReference>
<organism evidence="7">
    <name type="scientific">Streptomyces sp. Y1</name>
    <dbReference type="NCBI Taxonomy" id="3238634"/>
    <lineage>
        <taxon>Bacteria</taxon>
        <taxon>Bacillati</taxon>
        <taxon>Actinomycetota</taxon>
        <taxon>Actinomycetes</taxon>
        <taxon>Kitasatosporales</taxon>
        <taxon>Streptomycetaceae</taxon>
        <taxon>Streptomyces</taxon>
    </lineage>
</organism>
<proteinExistence type="inferred from homology"/>
<dbReference type="PRINTS" id="PR00370">
    <property type="entry name" value="FMOXYGENASE"/>
</dbReference>
<dbReference type="InterPro" id="IPR050346">
    <property type="entry name" value="FMO-like"/>
</dbReference>
<dbReference type="GO" id="GO:0004499">
    <property type="term" value="F:N,N-dimethylaniline monooxygenase activity"/>
    <property type="evidence" value="ECO:0007669"/>
    <property type="project" value="InterPro"/>
</dbReference>
<evidence type="ECO:0000256" key="5">
    <source>
        <dbReference type="ARBA" id="ARBA00022857"/>
    </source>
</evidence>
<dbReference type="Pfam" id="PF00743">
    <property type="entry name" value="FMO-like"/>
    <property type="match status" value="1"/>
</dbReference>
<keyword evidence="5" id="KW-0521">NADP</keyword>
<accession>A0AB39TRM8</accession>
<dbReference type="PIRSF" id="PIRSF000332">
    <property type="entry name" value="FMO"/>
    <property type="match status" value="1"/>
</dbReference>
<dbReference type="InterPro" id="IPR000960">
    <property type="entry name" value="Flavin_mOase"/>
</dbReference>
<comment type="similarity">
    <text evidence="2">Belongs to the FAD-binding monooxygenase family.</text>
</comment>
<dbReference type="EMBL" id="CP163445">
    <property type="protein sequence ID" value="XDQ81764.1"/>
    <property type="molecule type" value="Genomic_DNA"/>
</dbReference>
<evidence type="ECO:0000256" key="1">
    <source>
        <dbReference type="ARBA" id="ARBA00009183"/>
    </source>
</evidence>
<dbReference type="GO" id="GO:0050661">
    <property type="term" value="F:NADP binding"/>
    <property type="evidence" value="ECO:0007669"/>
    <property type="project" value="InterPro"/>
</dbReference>
<keyword evidence="4" id="KW-0274">FAD</keyword>
<evidence type="ECO:0000313" key="7">
    <source>
        <dbReference type="EMBL" id="XDQ81764.1"/>
    </source>
</evidence>
<gene>
    <name evidence="7" type="ORF">AB2U05_26455</name>
</gene>
<evidence type="ECO:0000256" key="4">
    <source>
        <dbReference type="ARBA" id="ARBA00022827"/>
    </source>
</evidence>
<keyword evidence="3" id="KW-0285">Flavoprotein</keyword>
<dbReference type="SUPFAM" id="SSF51905">
    <property type="entry name" value="FAD/NAD(P)-binding domain"/>
    <property type="match status" value="3"/>
</dbReference>
<comment type="similarity">
    <text evidence="1">Belongs to the FMO family.</text>
</comment>
<evidence type="ECO:0000256" key="6">
    <source>
        <dbReference type="ARBA" id="ARBA00023002"/>
    </source>
</evidence>
<dbReference type="Gene3D" id="3.50.50.60">
    <property type="entry name" value="FAD/NAD(P)-binding domain"/>
    <property type="match status" value="1"/>
</dbReference>
<sequence length="449" mass="48625">MGDFLSSPYVTDAPGTAPVCVIGAGPSGLATAHALASRGIRFVGLERAPEVGGLWRQPGAGERGPGYRSLHINTAKEVTGFAAFPMPDSYPAYPRHTQVAAYLRSFAEWAGLLPHIEFGTEVLSVRQDSDGSWLVDSRGSDGKTLCRRFARVIVASGAYAEPLLPDTLPAGAGSFTGRMLHAIDYHDAREFEDRRVVVVGLGPSAVDIAADLSRFAAQTVISVRRGLHVIPKQLYGMSCDIIAEAPWFAAMSMTERREYIEQALLVARGRLSDYGLPEPDHPLFSSAVTVSDEIFSRIRHGAVTPKPAIAALDGESVRFADGSTVEADAIVWCTGYRMAHPFLADGCPIGPSGRVELYRRIVAPERPGLYFVGLIRPVGALTRSLEAQADWVARLIAGEAELPPYEGMRQEIDTYLESIAERYGHGLGASVQIDVVPYQRELQREPHTV</sequence>
<evidence type="ECO:0000256" key="3">
    <source>
        <dbReference type="ARBA" id="ARBA00022630"/>
    </source>
</evidence>
<reference evidence="7" key="1">
    <citation type="submission" date="2024-07" db="EMBL/GenBank/DDBJ databases">
        <authorList>
            <person name="Yu S.T."/>
        </authorList>
    </citation>
    <scope>NUCLEOTIDE SEQUENCE</scope>
    <source>
        <strain evidence="7">Y1</strain>
    </source>
</reference>
<evidence type="ECO:0000256" key="2">
    <source>
        <dbReference type="ARBA" id="ARBA00010139"/>
    </source>
</evidence>
<dbReference type="RefSeq" id="WP_244178814.1">
    <property type="nucleotide sequence ID" value="NZ_CP163445.1"/>
</dbReference>
<protein>
    <submittedName>
        <fullName evidence="7">NAD(P)-binding domain-containing protein</fullName>
    </submittedName>
</protein>
<dbReference type="PANTHER" id="PTHR23023">
    <property type="entry name" value="DIMETHYLANILINE MONOOXYGENASE"/>
    <property type="match status" value="1"/>
</dbReference>
<dbReference type="GO" id="GO:0050660">
    <property type="term" value="F:flavin adenine dinucleotide binding"/>
    <property type="evidence" value="ECO:0007669"/>
    <property type="project" value="InterPro"/>
</dbReference>
<dbReference type="InterPro" id="IPR020946">
    <property type="entry name" value="Flavin_mOase-like"/>
</dbReference>